<evidence type="ECO:0000256" key="1">
    <source>
        <dbReference type="ARBA" id="ARBA00006174"/>
    </source>
</evidence>
<dbReference type="EMBL" id="RBAL01000002">
    <property type="protein sequence ID" value="RKN45875.1"/>
    <property type="molecule type" value="Genomic_DNA"/>
</dbReference>
<feature type="compositionally biased region" description="Low complexity" evidence="2">
    <location>
        <begin position="471"/>
        <end position="491"/>
    </location>
</feature>
<protein>
    <submittedName>
        <fullName evidence="5">MmgE/PrpD family protein</fullName>
    </submittedName>
</protein>
<name>A0A3A9ZCH6_9ACTN</name>
<evidence type="ECO:0000313" key="6">
    <source>
        <dbReference type="Proteomes" id="UP000272474"/>
    </source>
</evidence>
<dbReference type="AlphaFoldDB" id="A0A3A9ZCH6"/>
<dbReference type="PANTHER" id="PTHR16943">
    <property type="entry name" value="2-METHYLCITRATE DEHYDRATASE-RELATED"/>
    <property type="match status" value="1"/>
</dbReference>
<feature type="region of interest" description="Disordered" evidence="2">
    <location>
        <begin position="679"/>
        <end position="710"/>
    </location>
</feature>
<proteinExistence type="inferred from homology"/>
<dbReference type="Proteomes" id="UP000272474">
    <property type="component" value="Unassembled WGS sequence"/>
</dbReference>
<accession>A0A3A9ZCH6</accession>
<reference evidence="5 6" key="1">
    <citation type="journal article" date="2014" name="Int. J. Syst. Evol. Microbiol.">
        <title>Streptomyces hoynatensis sp. nov., isolated from deep marine sediment.</title>
        <authorList>
            <person name="Veyisoglu A."/>
            <person name="Sahin N."/>
        </authorList>
    </citation>
    <scope>NUCLEOTIDE SEQUENCE [LARGE SCALE GENOMIC DNA]</scope>
    <source>
        <strain evidence="5 6">KCTC 29097</strain>
    </source>
</reference>
<dbReference type="InterPro" id="IPR042183">
    <property type="entry name" value="MmgE/PrpD_sf_1"/>
</dbReference>
<dbReference type="InterPro" id="IPR045337">
    <property type="entry name" value="MmgE_PrpD_C"/>
</dbReference>
<comment type="caution">
    <text evidence="5">The sequence shown here is derived from an EMBL/GenBank/DDBJ whole genome shotgun (WGS) entry which is preliminary data.</text>
</comment>
<dbReference type="Pfam" id="PF03972">
    <property type="entry name" value="MmgE_PrpD_N"/>
    <property type="match status" value="1"/>
</dbReference>
<gene>
    <name evidence="5" type="ORF">D7294_05420</name>
</gene>
<dbReference type="InterPro" id="IPR042188">
    <property type="entry name" value="MmgE/PrpD_sf_2"/>
</dbReference>
<dbReference type="PANTHER" id="PTHR16943:SF8">
    <property type="entry name" value="2-METHYLCITRATE DEHYDRATASE"/>
    <property type="match status" value="1"/>
</dbReference>
<keyword evidence="6" id="KW-1185">Reference proteome</keyword>
<feature type="compositionally biased region" description="Low complexity" evidence="2">
    <location>
        <begin position="693"/>
        <end position="710"/>
    </location>
</feature>
<dbReference type="Pfam" id="PF19305">
    <property type="entry name" value="MmgE_PrpD_C"/>
    <property type="match status" value="1"/>
</dbReference>
<dbReference type="InterPro" id="IPR036148">
    <property type="entry name" value="MmgE/PrpD_sf"/>
</dbReference>
<feature type="domain" description="MmgE/PrpD N-terminal" evidence="3">
    <location>
        <begin position="19"/>
        <end position="260"/>
    </location>
</feature>
<dbReference type="SUPFAM" id="SSF103378">
    <property type="entry name" value="2-methylcitrate dehydratase PrpD"/>
    <property type="match status" value="1"/>
</dbReference>
<dbReference type="InterPro" id="IPR045336">
    <property type="entry name" value="MmgE_PrpD_N"/>
</dbReference>
<dbReference type="RefSeq" id="WP_120676013.1">
    <property type="nucleotide sequence ID" value="NZ_RBAL01000002.1"/>
</dbReference>
<feature type="domain" description="MmgE/PrpD C-terminal" evidence="4">
    <location>
        <begin position="285"/>
        <end position="437"/>
    </location>
</feature>
<dbReference type="InterPro" id="IPR005656">
    <property type="entry name" value="MmgE_PrpD"/>
</dbReference>
<dbReference type="OrthoDB" id="9797528at2"/>
<evidence type="ECO:0000256" key="2">
    <source>
        <dbReference type="SAM" id="MobiDB-lite"/>
    </source>
</evidence>
<evidence type="ECO:0000259" key="4">
    <source>
        <dbReference type="Pfam" id="PF19305"/>
    </source>
</evidence>
<dbReference type="Gene3D" id="3.30.1330.120">
    <property type="entry name" value="2-methylcitrate dehydratase PrpD"/>
    <property type="match status" value="1"/>
</dbReference>
<evidence type="ECO:0000313" key="5">
    <source>
        <dbReference type="EMBL" id="RKN45875.1"/>
    </source>
</evidence>
<dbReference type="GO" id="GO:0016829">
    <property type="term" value="F:lyase activity"/>
    <property type="evidence" value="ECO:0007669"/>
    <property type="project" value="InterPro"/>
</dbReference>
<comment type="similarity">
    <text evidence="1">Belongs to the PrpD family.</text>
</comment>
<dbReference type="Gene3D" id="1.10.4100.10">
    <property type="entry name" value="2-methylcitrate dehydratase PrpD"/>
    <property type="match status" value="2"/>
</dbReference>
<organism evidence="5 6">
    <name type="scientific">Streptomyces hoynatensis</name>
    <dbReference type="NCBI Taxonomy" id="1141874"/>
    <lineage>
        <taxon>Bacteria</taxon>
        <taxon>Bacillati</taxon>
        <taxon>Actinomycetota</taxon>
        <taxon>Actinomycetes</taxon>
        <taxon>Kitasatosporales</taxon>
        <taxon>Streptomycetaceae</taxon>
        <taxon>Streptomyces</taxon>
    </lineage>
</organism>
<feature type="region of interest" description="Disordered" evidence="2">
    <location>
        <begin position="465"/>
        <end position="491"/>
    </location>
</feature>
<sequence length="710" mass="71155">MSAPSAPAAPSTPSAPLGRLARLLASHSRSPLPADVREAARRTLYNVLATAVGAAREPATDLVVAALGELGTPGAPGGGRALVPGRAERLAPLDAALATGIAAHLDDYDDTHLRTVIHPGAACLGALTGLQEEIAERDAEEILGAFAWGVEAQLRLGVSVSPAHYDAGWHITGTCGALGAAVTAGLLLGLDETALRTALEWAVEDGLGNREGFGSMTKPYHPGKAAVAGLRAARDAAAGLGGPGDTLTGPQGLAHRLAGGAFEPAALLDEMGERWELLDNTFKPYPCGIVTHPAIEAAEALHRPVAEHGGPGAVTAIRLHCHPLVPELTGTIQPADGLQARFSTAHGMAAGLLLPRVDLGGYATEVVVSAAAGRLRSLVAFLPEPERGRDSARVEVAMADGALLVHEVAHARGSLARPLTEEELGVKARGLVERVLPGGTGALEAAARDRGPGYLGRLLRAAVPADSGDSPARAARKAAAGAGERPAAAGPSPDVALAELLATAADVPGDHRHVKAAAALLDEAAGLPSAAPAADERARAGALAAALVAAGRRPVVAAAVAACAAPGLPRADGARAVALALAVTSRLAERLDVPVDRLPGLAATLASAAAHRLPPRAALAACGLAGTRTTGVTGTTASPALDARRAQVAAAEAVESTALARHGFTAPARPLTGRRGLLSLLAHRPEPDPAAGDPLGEPALDALLDPAPAG</sequence>
<evidence type="ECO:0000259" key="3">
    <source>
        <dbReference type="Pfam" id="PF03972"/>
    </source>
</evidence>